<evidence type="ECO:0000313" key="2">
    <source>
        <dbReference type="EnsemblPlants" id="AET2Gv21215100.1"/>
    </source>
</evidence>
<dbReference type="AlphaFoldDB" id="A0A453DEX4"/>
<protein>
    <submittedName>
        <fullName evidence="2">Uncharacterized protein</fullName>
    </submittedName>
</protein>
<organism evidence="2 3">
    <name type="scientific">Aegilops tauschii subsp. strangulata</name>
    <name type="common">Goatgrass</name>
    <dbReference type="NCBI Taxonomy" id="200361"/>
    <lineage>
        <taxon>Eukaryota</taxon>
        <taxon>Viridiplantae</taxon>
        <taxon>Streptophyta</taxon>
        <taxon>Embryophyta</taxon>
        <taxon>Tracheophyta</taxon>
        <taxon>Spermatophyta</taxon>
        <taxon>Magnoliopsida</taxon>
        <taxon>Liliopsida</taxon>
        <taxon>Poales</taxon>
        <taxon>Poaceae</taxon>
        <taxon>BOP clade</taxon>
        <taxon>Pooideae</taxon>
        <taxon>Triticodae</taxon>
        <taxon>Triticeae</taxon>
        <taxon>Triticinae</taxon>
        <taxon>Aegilops</taxon>
    </lineage>
</organism>
<reference evidence="2" key="3">
    <citation type="journal article" date="2017" name="Nature">
        <title>Genome sequence of the progenitor of the wheat D genome Aegilops tauschii.</title>
        <authorList>
            <person name="Luo M.C."/>
            <person name="Gu Y.Q."/>
            <person name="Puiu D."/>
            <person name="Wang H."/>
            <person name="Twardziok S.O."/>
            <person name="Deal K.R."/>
            <person name="Huo N."/>
            <person name="Zhu T."/>
            <person name="Wang L."/>
            <person name="Wang Y."/>
            <person name="McGuire P.E."/>
            <person name="Liu S."/>
            <person name="Long H."/>
            <person name="Ramasamy R.K."/>
            <person name="Rodriguez J.C."/>
            <person name="Van S.L."/>
            <person name="Yuan L."/>
            <person name="Wang Z."/>
            <person name="Xia Z."/>
            <person name="Xiao L."/>
            <person name="Anderson O.D."/>
            <person name="Ouyang S."/>
            <person name="Liang Y."/>
            <person name="Zimin A.V."/>
            <person name="Pertea G."/>
            <person name="Qi P."/>
            <person name="Bennetzen J.L."/>
            <person name="Dai X."/>
            <person name="Dawson M.W."/>
            <person name="Muller H.G."/>
            <person name="Kugler K."/>
            <person name="Rivarola-Duarte L."/>
            <person name="Spannagl M."/>
            <person name="Mayer K.F.X."/>
            <person name="Lu F.H."/>
            <person name="Bevan M.W."/>
            <person name="Leroy P."/>
            <person name="Li P."/>
            <person name="You F.M."/>
            <person name="Sun Q."/>
            <person name="Liu Z."/>
            <person name="Lyons E."/>
            <person name="Wicker T."/>
            <person name="Salzberg S.L."/>
            <person name="Devos K.M."/>
            <person name="Dvorak J."/>
        </authorList>
    </citation>
    <scope>NUCLEOTIDE SEQUENCE [LARGE SCALE GENOMIC DNA]</scope>
    <source>
        <strain evidence="2">cv. AL8/78</strain>
    </source>
</reference>
<dbReference type="STRING" id="200361.A0A453DEX4"/>
<feature type="region of interest" description="Disordered" evidence="1">
    <location>
        <begin position="27"/>
        <end position="81"/>
    </location>
</feature>
<proteinExistence type="predicted"/>
<keyword evidence="3" id="KW-1185">Reference proteome</keyword>
<feature type="compositionally biased region" description="Basic residues" evidence="1">
    <location>
        <begin position="72"/>
        <end position="81"/>
    </location>
</feature>
<evidence type="ECO:0000313" key="3">
    <source>
        <dbReference type="Proteomes" id="UP000015105"/>
    </source>
</evidence>
<dbReference type="PANTHER" id="PTHR31264">
    <property type="entry name" value="OS07G0554500 PROTEIN-RELATED"/>
    <property type="match status" value="1"/>
</dbReference>
<feature type="compositionally biased region" description="Low complexity" evidence="1">
    <location>
        <begin position="62"/>
        <end position="71"/>
    </location>
</feature>
<feature type="compositionally biased region" description="Low complexity" evidence="1">
    <location>
        <begin position="27"/>
        <end position="54"/>
    </location>
</feature>
<reference evidence="2" key="4">
    <citation type="submission" date="2019-03" db="UniProtKB">
        <authorList>
            <consortium name="EnsemblPlants"/>
        </authorList>
    </citation>
    <scope>IDENTIFICATION</scope>
</reference>
<dbReference type="Gramene" id="AET2Gv21215100.1">
    <property type="protein sequence ID" value="AET2Gv21215100.1"/>
    <property type="gene ID" value="AET2Gv21215100"/>
</dbReference>
<reference evidence="3" key="1">
    <citation type="journal article" date="2014" name="Science">
        <title>Ancient hybridizations among the ancestral genomes of bread wheat.</title>
        <authorList>
            <consortium name="International Wheat Genome Sequencing Consortium,"/>
            <person name="Marcussen T."/>
            <person name="Sandve S.R."/>
            <person name="Heier L."/>
            <person name="Spannagl M."/>
            <person name="Pfeifer M."/>
            <person name="Jakobsen K.S."/>
            <person name="Wulff B.B."/>
            <person name="Steuernagel B."/>
            <person name="Mayer K.F."/>
            <person name="Olsen O.A."/>
        </authorList>
    </citation>
    <scope>NUCLEOTIDE SEQUENCE [LARGE SCALE GENOMIC DNA]</scope>
    <source>
        <strain evidence="3">cv. AL8/78</strain>
    </source>
</reference>
<accession>A0A453DEX4</accession>
<name>A0A453DEX4_AEGTS</name>
<sequence>MALTAIPNELLADNFLRLPTPEDLIGASTALSPTAPSSGASFPQAPLSAPPQLRRLQRLPPRRSASPLRAGGQRRRQRRRLRLRVPPRALRTLDWSVRDVRDSRVLLDRPRHASGRLGSVFKEMVVCDPLHRQHLLLPPLPHDLAAWVVAALLVEGSCFGESFLAPSGGDEDADATEDASFRVIWMLLLETKPVGLVFSSSTGQWRAITSLTCSLPGFVLSTWMICFVWRHYAHGCFYWISGSTEKLLVLDIRRMEFSMAHHPPCVRVLGDNVAIVEASQGVTVMLVPKPDTSRRIYTIWRNNGGSST</sequence>
<dbReference type="Proteomes" id="UP000015105">
    <property type="component" value="Chromosome 2D"/>
</dbReference>
<reference evidence="2" key="5">
    <citation type="journal article" date="2021" name="G3 (Bethesda)">
        <title>Aegilops tauschii genome assembly Aet v5.0 features greater sequence contiguity and improved annotation.</title>
        <authorList>
            <person name="Wang L."/>
            <person name="Zhu T."/>
            <person name="Rodriguez J.C."/>
            <person name="Deal K.R."/>
            <person name="Dubcovsky J."/>
            <person name="McGuire P.E."/>
            <person name="Lux T."/>
            <person name="Spannagl M."/>
            <person name="Mayer K.F.X."/>
            <person name="Baldrich P."/>
            <person name="Meyers B.C."/>
            <person name="Huo N."/>
            <person name="Gu Y.Q."/>
            <person name="Zhou H."/>
            <person name="Devos K.M."/>
            <person name="Bennetzen J.L."/>
            <person name="Unver T."/>
            <person name="Budak H."/>
            <person name="Gulick P.J."/>
            <person name="Galiba G."/>
            <person name="Kalapos B."/>
            <person name="Nelson D.R."/>
            <person name="Li P."/>
            <person name="You F.M."/>
            <person name="Luo M.C."/>
            <person name="Dvorak J."/>
        </authorList>
    </citation>
    <scope>NUCLEOTIDE SEQUENCE [LARGE SCALE GENOMIC DNA]</scope>
    <source>
        <strain evidence="2">cv. AL8/78</strain>
    </source>
</reference>
<evidence type="ECO:0000256" key="1">
    <source>
        <dbReference type="SAM" id="MobiDB-lite"/>
    </source>
</evidence>
<dbReference type="PANTHER" id="PTHR31264:SF23">
    <property type="entry name" value="F-BOX DOMAIN-CONTAINING PROTEIN"/>
    <property type="match status" value="1"/>
</dbReference>
<dbReference type="EnsemblPlants" id="AET2Gv21215100.1">
    <property type="protein sequence ID" value="AET2Gv21215100.1"/>
    <property type="gene ID" value="AET2Gv21215100"/>
</dbReference>
<reference evidence="3" key="2">
    <citation type="journal article" date="2017" name="Nat. Plants">
        <title>The Aegilops tauschii genome reveals multiple impacts of transposons.</title>
        <authorList>
            <person name="Zhao G."/>
            <person name="Zou C."/>
            <person name="Li K."/>
            <person name="Wang K."/>
            <person name="Li T."/>
            <person name="Gao L."/>
            <person name="Zhang X."/>
            <person name="Wang H."/>
            <person name="Yang Z."/>
            <person name="Liu X."/>
            <person name="Jiang W."/>
            <person name="Mao L."/>
            <person name="Kong X."/>
            <person name="Jiao Y."/>
            <person name="Jia J."/>
        </authorList>
    </citation>
    <scope>NUCLEOTIDE SEQUENCE [LARGE SCALE GENOMIC DNA]</scope>
    <source>
        <strain evidence="3">cv. AL8/78</strain>
    </source>
</reference>